<accession>A0ABV0QRH4</accession>
<evidence type="ECO:0000313" key="1">
    <source>
        <dbReference type="EMBL" id="MEQ2198424.1"/>
    </source>
</evidence>
<gene>
    <name evidence="1" type="ORF">XENOCAPTIV_012757</name>
</gene>
<dbReference type="Proteomes" id="UP001434883">
    <property type="component" value="Unassembled WGS sequence"/>
</dbReference>
<protein>
    <submittedName>
        <fullName evidence="1">Uncharacterized protein</fullName>
    </submittedName>
</protein>
<comment type="caution">
    <text evidence="1">The sequence shown here is derived from an EMBL/GenBank/DDBJ whole genome shotgun (WGS) entry which is preliminary data.</text>
</comment>
<keyword evidence="2" id="KW-1185">Reference proteome</keyword>
<sequence>MRVPSRNDINAEMSTFPSTVTASCYQTKQPLQKRQADNERRCSEQLESTSVKKKITNSNYQESFELNMLFNKGIQGLQHISKEKTAKLVRSNKPLKTETS</sequence>
<organism evidence="1 2">
    <name type="scientific">Xenoophorus captivus</name>
    <dbReference type="NCBI Taxonomy" id="1517983"/>
    <lineage>
        <taxon>Eukaryota</taxon>
        <taxon>Metazoa</taxon>
        <taxon>Chordata</taxon>
        <taxon>Craniata</taxon>
        <taxon>Vertebrata</taxon>
        <taxon>Euteleostomi</taxon>
        <taxon>Actinopterygii</taxon>
        <taxon>Neopterygii</taxon>
        <taxon>Teleostei</taxon>
        <taxon>Neoteleostei</taxon>
        <taxon>Acanthomorphata</taxon>
        <taxon>Ovalentaria</taxon>
        <taxon>Atherinomorphae</taxon>
        <taxon>Cyprinodontiformes</taxon>
        <taxon>Goodeidae</taxon>
        <taxon>Xenoophorus</taxon>
    </lineage>
</organism>
<reference evidence="1 2" key="1">
    <citation type="submission" date="2021-06" db="EMBL/GenBank/DDBJ databases">
        <authorList>
            <person name="Palmer J.M."/>
        </authorList>
    </citation>
    <scope>NUCLEOTIDE SEQUENCE [LARGE SCALE GENOMIC DNA]</scope>
    <source>
        <strain evidence="1 2">XC_2019</strain>
        <tissue evidence="1">Muscle</tissue>
    </source>
</reference>
<proteinExistence type="predicted"/>
<name>A0ABV0QRH4_9TELE</name>
<dbReference type="PROSITE" id="PS51257">
    <property type="entry name" value="PROKAR_LIPOPROTEIN"/>
    <property type="match status" value="1"/>
</dbReference>
<evidence type="ECO:0000313" key="2">
    <source>
        <dbReference type="Proteomes" id="UP001434883"/>
    </source>
</evidence>
<dbReference type="EMBL" id="JAHRIN010019478">
    <property type="protein sequence ID" value="MEQ2198424.1"/>
    <property type="molecule type" value="Genomic_DNA"/>
</dbReference>